<gene>
    <name evidence="5" type="primary">pglD</name>
    <name evidence="5" type="ORF">DEA8626_00396</name>
</gene>
<dbReference type="InterPro" id="IPR041561">
    <property type="entry name" value="PglD_N"/>
</dbReference>
<feature type="active site" description="Proton acceptor" evidence="2">
    <location>
        <position position="142"/>
    </location>
</feature>
<accession>A0A2R8B2T3</accession>
<keyword evidence="5" id="KW-0808">Transferase</keyword>
<proteinExistence type="inferred from homology"/>
<dbReference type="OrthoDB" id="9815592at2"/>
<dbReference type="EMBL" id="OMOQ01000001">
    <property type="protein sequence ID" value="SPH16882.1"/>
    <property type="molecule type" value="Genomic_DNA"/>
</dbReference>
<dbReference type="InterPro" id="IPR011004">
    <property type="entry name" value="Trimer_LpxA-like_sf"/>
</dbReference>
<evidence type="ECO:0000259" key="4">
    <source>
        <dbReference type="Pfam" id="PF17836"/>
    </source>
</evidence>
<feature type="binding site" evidence="3">
    <location>
        <position position="72"/>
    </location>
    <ligand>
        <name>substrate</name>
    </ligand>
</feature>
<dbReference type="NCBIfam" id="TIGR03570">
    <property type="entry name" value="NeuD_NnaD"/>
    <property type="match status" value="1"/>
</dbReference>
<evidence type="ECO:0000256" key="2">
    <source>
        <dbReference type="PIRSR" id="PIRSR620019-1"/>
    </source>
</evidence>
<dbReference type="RefSeq" id="WP_108851376.1">
    <property type="nucleotide sequence ID" value="NZ_OMOQ01000001.1"/>
</dbReference>
<organism evidence="5 6">
    <name type="scientific">Albidovulum aquaemixtae</name>
    <dbReference type="NCBI Taxonomy" id="1542388"/>
    <lineage>
        <taxon>Bacteria</taxon>
        <taxon>Pseudomonadati</taxon>
        <taxon>Pseudomonadota</taxon>
        <taxon>Alphaproteobacteria</taxon>
        <taxon>Rhodobacterales</taxon>
        <taxon>Paracoccaceae</taxon>
        <taxon>Albidovulum</taxon>
    </lineage>
</organism>
<name>A0A2R8B2T3_9RHOB</name>
<dbReference type="GO" id="GO:0016746">
    <property type="term" value="F:acyltransferase activity"/>
    <property type="evidence" value="ECO:0007669"/>
    <property type="project" value="UniProtKB-KW"/>
</dbReference>
<feature type="site" description="Increases basicity of active site His" evidence="2">
    <location>
        <position position="143"/>
    </location>
</feature>
<feature type="binding site" evidence="3">
    <location>
        <position position="151"/>
    </location>
    <ligand>
        <name>acetyl-CoA</name>
        <dbReference type="ChEBI" id="CHEBI:57288"/>
    </ligand>
</feature>
<dbReference type="PANTHER" id="PTHR43300:SF7">
    <property type="entry name" value="UDP-N-ACETYLBACILLOSAMINE N-ACETYLTRANSFERASE"/>
    <property type="match status" value="1"/>
</dbReference>
<protein>
    <submittedName>
        <fullName evidence="5">UDP-N-acetylbacillosamine N-acetyltransferase</fullName>
        <ecNumber evidence="5">2.3.1.203</ecNumber>
    </submittedName>
</protein>
<evidence type="ECO:0000313" key="5">
    <source>
        <dbReference type="EMBL" id="SPH16882.1"/>
    </source>
</evidence>
<sequence length="212" mass="20631">MAGEGSPLVIIGGGGHAVVVAEALALSGQAAIGYIAPEAAERASKVLGEWLGNDDAIDALAADGARFVLGLGFVDAAGAARRRRLLGNLSTAQMPVALHPSAVVSRSAHLDDGVFVGAGAIVGPGAVVERAAIINSGAIVEHDCRIGANTHIATGSQMGGNVSIGADCLIGLGAVLRQGVTIGDGAVVGAGAVVVSDAAHGAMVLGVPARQV</sequence>
<evidence type="ECO:0000256" key="1">
    <source>
        <dbReference type="ARBA" id="ARBA00007274"/>
    </source>
</evidence>
<dbReference type="InterPro" id="IPR050179">
    <property type="entry name" value="Trans_hexapeptide_repeat"/>
</dbReference>
<dbReference type="Gene3D" id="3.40.50.20">
    <property type="match status" value="1"/>
</dbReference>
<dbReference type="PANTHER" id="PTHR43300">
    <property type="entry name" value="ACETYLTRANSFERASE"/>
    <property type="match status" value="1"/>
</dbReference>
<keyword evidence="6" id="KW-1185">Reference proteome</keyword>
<reference evidence="5 6" key="1">
    <citation type="submission" date="2018-03" db="EMBL/GenBank/DDBJ databases">
        <authorList>
            <person name="Keele B.F."/>
        </authorList>
    </citation>
    <scope>NUCLEOTIDE SEQUENCE [LARGE SCALE GENOMIC DNA]</scope>
    <source>
        <strain evidence="5 6">CECT 8626</strain>
    </source>
</reference>
<evidence type="ECO:0000313" key="6">
    <source>
        <dbReference type="Proteomes" id="UP000244924"/>
    </source>
</evidence>
<dbReference type="InterPro" id="IPR020019">
    <property type="entry name" value="AcTrfase_PglD-like"/>
</dbReference>
<comment type="similarity">
    <text evidence="1">Belongs to the transferase hexapeptide repeat family.</text>
</comment>
<dbReference type="Proteomes" id="UP000244924">
    <property type="component" value="Unassembled WGS sequence"/>
</dbReference>
<dbReference type="Pfam" id="PF17836">
    <property type="entry name" value="PglD_N"/>
    <property type="match status" value="1"/>
</dbReference>
<keyword evidence="5" id="KW-0012">Acyltransferase</keyword>
<dbReference type="Pfam" id="PF14602">
    <property type="entry name" value="Hexapep_2"/>
    <property type="match status" value="1"/>
</dbReference>
<evidence type="ECO:0000256" key="3">
    <source>
        <dbReference type="PIRSR" id="PIRSR620019-2"/>
    </source>
</evidence>
<dbReference type="SUPFAM" id="SSF51161">
    <property type="entry name" value="Trimeric LpxA-like enzymes"/>
    <property type="match status" value="1"/>
</dbReference>
<dbReference type="AlphaFoldDB" id="A0A2R8B2T3"/>
<dbReference type="InterPro" id="IPR001451">
    <property type="entry name" value="Hexapep"/>
</dbReference>
<dbReference type="Gene3D" id="2.160.10.10">
    <property type="entry name" value="Hexapeptide repeat proteins"/>
    <property type="match status" value="1"/>
</dbReference>
<dbReference type="EC" id="2.3.1.203" evidence="5"/>
<feature type="domain" description="PglD N-terminal" evidence="4">
    <location>
        <begin position="8"/>
        <end position="72"/>
    </location>
</feature>